<gene>
    <name evidence="1" type="ORF">EYF80_029201</name>
</gene>
<keyword evidence="2" id="KW-1185">Reference proteome</keyword>
<name>A0A4Z2H542_9TELE</name>
<evidence type="ECO:0000313" key="1">
    <source>
        <dbReference type="EMBL" id="TNN60600.1"/>
    </source>
</evidence>
<sequence>MQKAAAAPVEPPAPYTSLCVTNQTDICAFAFSVILTSGLDHKSGSHERENDIRPVLMLQRDQTFGFQTTDGNQNASNTKIIHRWITVSVGSDRHGAQSMHLNDFSRALTEREAGPLWWSPEWEES</sequence>
<evidence type="ECO:0000313" key="2">
    <source>
        <dbReference type="Proteomes" id="UP000314294"/>
    </source>
</evidence>
<reference evidence="1 2" key="1">
    <citation type="submission" date="2019-03" db="EMBL/GenBank/DDBJ databases">
        <title>First draft genome of Liparis tanakae, snailfish: a comprehensive survey of snailfish specific genes.</title>
        <authorList>
            <person name="Kim W."/>
            <person name="Song I."/>
            <person name="Jeong J.-H."/>
            <person name="Kim D."/>
            <person name="Kim S."/>
            <person name="Ryu S."/>
            <person name="Song J.Y."/>
            <person name="Lee S.K."/>
        </authorList>
    </citation>
    <scope>NUCLEOTIDE SEQUENCE [LARGE SCALE GENOMIC DNA]</scope>
    <source>
        <tissue evidence="1">Muscle</tissue>
    </source>
</reference>
<organism evidence="1 2">
    <name type="scientific">Liparis tanakae</name>
    <name type="common">Tanaka's snailfish</name>
    <dbReference type="NCBI Taxonomy" id="230148"/>
    <lineage>
        <taxon>Eukaryota</taxon>
        <taxon>Metazoa</taxon>
        <taxon>Chordata</taxon>
        <taxon>Craniata</taxon>
        <taxon>Vertebrata</taxon>
        <taxon>Euteleostomi</taxon>
        <taxon>Actinopterygii</taxon>
        <taxon>Neopterygii</taxon>
        <taxon>Teleostei</taxon>
        <taxon>Neoteleostei</taxon>
        <taxon>Acanthomorphata</taxon>
        <taxon>Eupercaria</taxon>
        <taxon>Perciformes</taxon>
        <taxon>Cottioidei</taxon>
        <taxon>Cottales</taxon>
        <taxon>Liparidae</taxon>
        <taxon>Liparis</taxon>
    </lineage>
</organism>
<protein>
    <submittedName>
        <fullName evidence="1">Uncharacterized protein</fullName>
    </submittedName>
</protein>
<dbReference type="AlphaFoldDB" id="A0A4Z2H542"/>
<dbReference type="Proteomes" id="UP000314294">
    <property type="component" value="Unassembled WGS sequence"/>
</dbReference>
<accession>A0A4Z2H542</accession>
<comment type="caution">
    <text evidence="1">The sequence shown here is derived from an EMBL/GenBank/DDBJ whole genome shotgun (WGS) entry which is preliminary data.</text>
</comment>
<proteinExistence type="predicted"/>
<dbReference type="EMBL" id="SRLO01000331">
    <property type="protein sequence ID" value="TNN60600.1"/>
    <property type="molecule type" value="Genomic_DNA"/>
</dbReference>